<evidence type="ECO:0000313" key="1">
    <source>
        <dbReference type="EMBL" id="TFK63784.1"/>
    </source>
</evidence>
<proteinExistence type="predicted"/>
<feature type="non-terminal residue" evidence="1">
    <location>
        <position position="246"/>
    </location>
</feature>
<organism evidence="1 2">
    <name type="scientific">Pluteus cervinus</name>
    <dbReference type="NCBI Taxonomy" id="181527"/>
    <lineage>
        <taxon>Eukaryota</taxon>
        <taxon>Fungi</taxon>
        <taxon>Dikarya</taxon>
        <taxon>Basidiomycota</taxon>
        <taxon>Agaricomycotina</taxon>
        <taxon>Agaricomycetes</taxon>
        <taxon>Agaricomycetidae</taxon>
        <taxon>Agaricales</taxon>
        <taxon>Pluteineae</taxon>
        <taxon>Pluteaceae</taxon>
        <taxon>Pluteus</taxon>
    </lineage>
</organism>
<dbReference type="EMBL" id="ML208505">
    <property type="protein sequence ID" value="TFK63784.1"/>
    <property type="molecule type" value="Genomic_DNA"/>
</dbReference>
<feature type="non-terminal residue" evidence="1">
    <location>
        <position position="1"/>
    </location>
</feature>
<dbReference type="Proteomes" id="UP000308600">
    <property type="component" value="Unassembled WGS sequence"/>
</dbReference>
<keyword evidence="2" id="KW-1185">Reference proteome</keyword>
<sequence length="246" mass="28530">FWDELRILRNIWNGWSKGVNELDARIQSTPTNLLRRAKLALNHIPWTGHLLGFPNSAELHHLSMYLTPDWLGDEHELIMLDLLKDDLSNEGQQGILIENTHFTLLLMAAYNERDEYAVGKSFKWLHERGLQLAQGEKRQLATITNLNDVHWVSYVVDFSEQNIWYGDSMGNPIPHELRTVLQWWTHYHSGHHFDLLALPISIQQDNFSCGVLSWDALRYKLSLSSAQLTPPSQALDERIVTFLRLI</sequence>
<gene>
    <name evidence="1" type="ORF">BDN72DRAFT_722976</name>
</gene>
<protein>
    <submittedName>
        <fullName evidence="1">Uncharacterized protein</fullName>
    </submittedName>
</protein>
<accession>A0ACD3AEP1</accession>
<evidence type="ECO:0000313" key="2">
    <source>
        <dbReference type="Proteomes" id="UP000308600"/>
    </source>
</evidence>
<name>A0ACD3AEP1_9AGAR</name>
<reference evidence="1 2" key="1">
    <citation type="journal article" date="2019" name="Nat. Ecol. Evol.">
        <title>Megaphylogeny resolves global patterns of mushroom evolution.</title>
        <authorList>
            <person name="Varga T."/>
            <person name="Krizsan K."/>
            <person name="Foldi C."/>
            <person name="Dima B."/>
            <person name="Sanchez-Garcia M."/>
            <person name="Sanchez-Ramirez S."/>
            <person name="Szollosi G.J."/>
            <person name="Szarkandi J.G."/>
            <person name="Papp V."/>
            <person name="Albert L."/>
            <person name="Andreopoulos W."/>
            <person name="Angelini C."/>
            <person name="Antonin V."/>
            <person name="Barry K.W."/>
            <person name="Bougher N.L."/>
            <person name="Buchanan P."/>
            <person name="Buyck B."/>
            <person name="Bense V."/>
            <person name="Catcheside P."/>
            <person name="Chovatia M."/>
            <person name="Cooper J."/>
            <person name="Damon W."/>
            <person name="Desjardin D."/>
            <person name="Finy P."/>
            <person name="Geml J."/>
            <person name="Haridas S."/>
            <person name="Hughes K."/>
            <person name="Justo A."/>
            <person name="Karasinski D."/>
            <person name="Kautmanova I."/>
            <person name="Kiss B."/>
            <person name="Kocsube S."/>
            <person name="Kotiranta H."/>
            <person name="LaButti K.M."/>
            <person name="Lechner B.E."/>
            <person name="Liimatainen K."/>
            <person name="Lipzen A."/>
            <person name="Lukacs Z."/>
            <person name="Mihaltcheva S."/>
            <person name="Morgado L.N."/>
            <person name="Niskanen T."/>
            <person name="Noordeloos M.E."/>
            <person name="Ohm R.A."/>
            <person name="Ortiz-Santana B."/>
            <person name="Ovrebo C."/>
            <person name="Racz N."/>
            <person name="Riley R."/>
            <person name="Savchenko A."/>
            <person name="Shiryaev A."/>
            <person name="Soop K."/>
            <person name="Spirin V."/>
            <person name="Szebenyi C."/>
            <person name="Tomsovsky M."/>
            <person name="Tulloss R.E."/>
            <person name="Uehling J."/>
            <person name="Grigoriev I.V."/>
            <person name="Vagvolgyi C."/>
            <person name="Papp T."/>
            <person name="Martin F.M."/>
            <person name="Miettinen O."/>
            <person name="Hibbett D.S."/>
            <person name="Nagy L.G."/>
        </authorList>
    </citation>
    <scope>NUCLEOTIDE SEQUENCE [LARGE SCALE GENOMIC DNA]</scope>
    <source>
        <strain evidence="1 2">NL-1719</strain>
    </source>
</reference>